<dbReference type="EMBL" id="CADCTN010000038">
    <property type="protein sequence ID" value="CAA9222971.1"/>
    <property type="molecule type" value="Genomic_DNA"/>
</dbReference>
<proteinExistence type="predicted"/>
<keyword evidence="1" id="KW-0812">Transmembrane</keyword>
<evidence type="ECO:0000313" key="2">
    <source>
        <dbReference type="EMBL" id="CAA9222971.1"/>
    </source>
</evidence>
<reference evidence="2" key="1">
    <citation type="submission" date="2020-02" db="EMBL/GenBank/DDBJ databases">
        <authorList>
            <person name="Meier V. D."/>
        </authorList>
    </citation>
    <scope>NUCLEOTIDE SEQUENCE</scope>
    <source>
        <strain evidence="2">AVDCRST_MAG52</strain>
    </source>
</reference>
<organism evidence="2">
    <name type="scientific">uncultured Blastococcus sp</name>
    <dbReference type="NCBI Taxonomy" id="217144"/>
    <lineage>
        <taxon>Bacteria</taxon>
        <taxon>Bacillati</taxon>
        <taxon>Actinomycetota</taxon>
        <taxon>Actinomycetes</taxon>
        <taxon>Geodermatophilales</taxon>
        <taxon>Geodermatophilaceae</taxon>
        <taxon>Blastococcus</taxon>
        <taxon>environmental samples</taxon>
    </lineage>
</organism>
<evidence type="ECO:0000256" key="1">
    <source>
        <dbReference type="SAM" id="Phobius"/>
    </source>
</evidence>
<feature type="transmembrane region" description="Helical" evidence="1">
    <location>
        <begin position="7"/>
        <end position="26"/>
    </location>
</feature>
<dbReference type="AlphaFoldDB" id="A0A6J4HGL4"/>
<gene>
    <name evidence="2" type="ORF">AVDCRST_MAG52-563</name>
</gene>
<keyword evidence="1" id="KW-1133">Transmembrane helix</keyword>
<sequence>MSEGLRLALVVVLVAAGVAMICWAGYLQYASLPHEHTVRQGAKRTALAGCGMALILGGSRLS</sequence>
<keyword evidence="1" id="KW-0472">Membrane</keyword>
<name>A0A6J4HGL4_9ACTN</name>
<protein>
    <submittedName>
        <fullName evidence="2">Uncharacterized protein</fullName>
    </submittedName>
</protein>
<accession>A0A6J4HGL4</accession>